<evidence type="ECO:0000256" key="8">
    <source>
        <dbReference type="ARBA" id="ARBA00022777"/>
    </source>
</evidence>
<keyword evidence="12" id="KW-0829">Tyrosine-protein kinase</keyword>
<reference evidence="17" key="2">
    <citation type="journal article" date="2007" name="Science">
        <title>Draft genome sequence of the sexually transmitted pathogen Trichomonas vaginalis.</title>
        <authorList>
            <person name="Carlton J.M."/>
            <person name="Hirt R.P."/>
            <person name="Silva J.C."/>
            <person name="Delcher A.L."/>
            <person name="Schatz M."/>
            <person name="Zhao Q."/>
            <person name="Wortman J.R."/>
            <person name="Bidwell S.L."/>
            <person name="Alsmark U.C.M."/>
            <person name="Besteiro S."/>
            <person name="Sicheritz-Ponten T."/>
            <person name="Noel C.J."/>
            <person name="Dacks J.B."/>
            <person name="Foster P.G."/>
            <person name="Simillion C."/>
            <person name="Van de Peer Y."/>
            <person name="Miranda-Saavedra D."/>
            <person name="Barton G.J."/>
            <person name="Westrop G.D."/>
            <person name="Mueller S."/>
            <person name="Dessi D."/>
            <person name="Fiori P.L."/>
            <person name="Ren Q."/>
            <person name="Paulsen I."/>
            <person name="Zhang H."/>
            <person name="Bastida-Corcuera F.D."/>
            <person name="Simoes-Barbosa A."/>
            <person name="Brown M.T."/>
            <person name="Hayes R.D."/>
            <person name="Mukherjee M."/>
            <person name="Okumura C.Y."/>
            <person name="Schneider R."/>
            <person name="Smith A.J."/>
            <person name="Vanacova S."/>
            <person name="Villalvazo M."/>
            <person name="Haas B.J."/>
            <person name="Pertea M."/>
            <person name="Feldblyum T.V."/>
            <person name="Utterback T.R."/>
            <person name="Shu C.L."/>
            <person name="Osoegawa K."/>
            <person name="de Jong P.J."/>
            <person name="Hrdy I."/>
            <person name="Horvathova L."/>
            <person name="Zubacova Z."/>
            <person name="Dolezal P."/>
            <person name="Malik S.B."/>
            <person name="Logsdon J.M. Jr."/>
            <person name="Henze K."/>
            <person name="Gupta A."/>
            <person name="Wang C.C."/>
            <person name="Dunne R.L."/>
            <person name="Upcroft J.A."/>
            <person name="Upcroft P."/>
            <person name="White O."/>
            <person name="Salzberg S.L."/>
            <person name="Tang P."/>
            <person name="Chiu C.-H."/>
            <person name="Lee Y.-S."/>
            <person name="Embley T.M."/>
            <person name="Coombs G.H."/>
            <person name="Mottram J.C."/>
            <person name="Tachezy J."/>
            <person name="Fraser-Liggett C.M."/>
            <person name="Johnson P.J."/>
        </authorList>
    </citation>
    <scope>NUCLEOTIDE SEQUENCE [LARGE SCALE GENOMIC DNA]</scope>
    <source>
        <strain evidence="17">G3</strain>
    </source>
</reference>
<evidence type="ECO:0000313" key="17">
    <source>
        <dbReference type="EMBL" id="EAX94114.1"/>
    </source>
</evidence>
<dbReference type="GO" id="GO:0004714">
    <property type="term" value="F:transmembrane receptor protein tyrosine kinase activity"/>
    <property type="evidence" value="ECO:0007669"/>
    <property type="project" value="UniProtKB-EC"/>
</dbReference>
<dbReference type="GO" id="GO:0005886">
    <property type="term" value="C:plasma membrane"/>
    <property type="evidence" value="ECO:0007669"/>
    <property type="project" value="UniProtKB-SubCell"/>
</dbReference>
<proteinExistence type="predicted"/>
<protein>
    <recommendedName>
        <fullName evidence="2">receptor protein-tyrosine kinase</fullName>
        <ecNumber evidence="2">2.7.10.1</ecNumber>
    </recommendedName>
</protein>
<accession>A2FLU5</accession>
<keyword evidence="7" id="KW-0547">Nucleotide-binding</keyword>
<evidence type="ECO:0000313" key="18">
    <source>
        <dbReference type="Proteomes" id="UP000001542"/>
    </source>
</evidence>
<evidence type="ECO:0000256" key="1">
    <source>
        <dbReference type="ARBA" id="ARBA00004251"/>
    </source>
</evidence>
<dbReference type="EMBL" id="DS113875">
    <property type="protein sequence ID" value="EAX94114.1"/>
    <property type="molecule type" value="Genomic_DNA"/>
</dbReference>
<comment type="subcellular location">
    <subcellularLocation>
        <location evidence="1">Cell membrane</location>
        <topology evidence="1">Single-pass type I membrane protein</topology>
    </subcellularLocation>
</comment>
<evidence type="ECO:0000256" key="7">
    <source>
        <dbReference type="ARBA" id="ARBA00022741"/>
    </source>
</evidence>
<evidence type="ECO:0000256" key="9">
    <source>
        <dbReference type="ARBA" id="ARBA00022840"/>
    </source>
</evidence>
<evidence type="ECO:0000256" key="15">
    <source>
        <dbReference type="ARBA" id="ARBA00023180"/>
    </source>
</evidence>
<keyword evidence="4" id="KW-0808">Transferase</keyword>
<dbReference type="RefSeq" id="XP_001307044.1">
    <property type="nucleotide sequence ID" value="XM_001307043.1"/>
</dbReference>
<keyword evidence="14" id="KW-0675">Receptor</keyword>
<dbReference type="InterPro" id="IPR055163">
    <property type="entry name" value="ALK/LTK-like_GRD"/>
</dbReference>
<evidence type="ECO:0000259" key="16">
    <source>
        <dbReference type="Pfam" id="PF12810"/>
    </source>
</evidence>
<keyword evidence="13" id="KW-1015">Disulfide bond</keyword>
<dbReference type="VEuPathDB" id="TrichDB:TVAG_233650"/>
<name>A2FLU5_TRIV3</name>
<keyword evidence="8" id="KW-0418">Kinase</keyword>
<keyword evidence="11" id="KW-0472">Membrane</keyword>
<evidence type="ECO:0000256" key="10">
    <source>
        <dbReference type="ARBA" id="ARBA00022989"/>
    </source>
</evidence>
<keyword evidence="5" id="KW-0812">Transmembrane</keyword>
<dbReference type="AlphaFoldDB" id="A2FLU5"/>
<dbReference type="KEGG" id="tva:4751840"/>
<dbReference type="InParanoid" id="A2FLU5"/>
<keyword evidence="6" id="KW-0732">Signal</keyword>
<dbReference type="EC" id="2.7.10.1" evidence="2"/>
<keyword evidence="3" id="KW-1003">Cell membrane</keyword>
<evidence type="ECO:0000256" key="5">
    <source>
        <dbReference type="ARBA" id="ARBA00022692"/>
    </source>
</evidence>
<evidence type="ECO:0000256" key="13">
    <source>
        <dbReference type="ARBA" id="ARBA00023157"/>
    </source>
</evidence>
<dbReference type="Proteomes" id="UP000001542">
    <property type="component" value="Unassembled WGS sequence"/>
</dbReference>
<sequence>MTDIYPYRGYSESVSLGKGTYLFECYGAEGGNNDKVLGGKGSYISGVLYNDENNKELTISVGGQGSEFVKNTANSNLGGFPDGGSSGRNNVKVNEGGSAGGGGSSSIYMDNIPIIVAAGGSGAAGNCPGAPGGNLNNAYNYSKYNVLTNVIIPSDSQCDISVKTYYSQIPPSGYGGGYPCGIKAKQSYISLSYGAVSTSGMSYIYIDKIRLVSMNDGTTP</sequence>
<evidence type="ECO:0000256" key="4">
    <source>
        <dbReference type="ARBA" id="ARBA00022679"/>
    </source>
</evidence>
<keyword evidence="10" id="KW-1133">Transmembrane helix</keyword>
<reference evidence="17" key="1">
    <citation type="submission" date="2006-10" db="EMBL/GenBank/DDBJ databases">
        <authorList>
            <person name="Amadeo P."/>
            <person name="Zhao Q."/>
            <person name="Wortman J."/>
            <person name="Fraser-Liggett C."/>
            <person name="Carlton J."/>
        </authorList>
    </citation>
    <scope>NUCLEOTIDE SEQUENCE</scope>
    <source>
        <strain evidence="17">G3</strain>
    </source>
</reference>
<evidence type="ECO:0000256" key="6">
    <source>
        <dbReference type="ARBA" id="ARBA00022729"/>
    </source>
</evidence>
<evidence type="ECO:0000256" key="12">
    <source>
        <dbReference type="ARBA" id="ARBA00023137"/>
    </source>
</evidence>
<dbReference type="VEuPathDB" id="TrichDB:TVAGG3_0753350"/>
<dbReference type="SMR" id="A2FLU5"/>
<evidence type="ECO:0000256" key="3">
    <source>
        <dbReference type="ARBA" id="ARBA00022475"/>
    </source>
</evidence>
<gene>
    <name evidence="17" type="ORF">TVAG_233650</name>
</gene>
<dbReference type="GO" id="GO:0005524">
    <property type="term" value="F:ATP binding"/>
    <property type="evidence" value="ECO:0007669"/>
    <property type="project" value="UniProtKB-KW"/>
</dbReference>
<dbReference type="Pfam" id="PF12810">
    <property type="entry name" value="ALK_LTK_GRD"/>
    <property type="match status" value="1"/>
</dbReference>
<organism evidence="17 18">
    <name type="scientific">Trichomonas vaginalis (strain ATCC PRA-98 / G3)</name>
    <dbReference type="NCBI Taxonomy" id="412133"/>
    <lineage>
        <taxon>Eukaryota</taxon>
        <taxon>Metamonada</taxon>
        <taxon>Parabasalia</taxon>
        <taxon>Trichomonadida</taxon>
        <taxon>Trichomonadidae</taxon>
        <taxon>Trichomonas</taxon>
    </lineage>
</organism>
<keyword evidence="18" id="KW-1185">Reference proteome</keyword>
<keyword evidence="9" id="KW-0067">ATP-binding</keyword>
<evidence type="ECO:0000256" key="2">
    <source>
        <dbReference type="ARBA" id="ARBA00011902"/>
    </source>
</evidence>
<evidence type="ECO:0000256" key="14">
    <source>
        <dbReference type="ARBA" id="ARBA00023170"/>
    </source>
</evidence>
<feature type="domain" description="ALK/LTK-like glycine-rich" evidence="16">
    <location>
        <begin position="13"/>
        <end position="208"/>
    </location>
</feature>
<evidence type="ECO:0000256" key="11">
    <source>
        <dbReference type="ARBA" id="ARBA00023136"/>
    </source>
</evidence>
<keyword evidence="15" id="KW-0325">Glycoprotein</keyword>